<reference evidence="1" key="1">
    <citation type="submission" date="2020-10" db="EMBL/GenBank/DDBJ databases">
        <authorList>
            <person name="Gilroy R."/>
        </authorList>
    </citation>
    <scope>NUCLEOTIDE SEQUENCE</scope>
    <source>
        <strain evidence="1">10037</strain>
    </source>
</reference>
<dbReference type="Proteomes" id="UP000823597">
    <property type="component" value="Unassembled WGS sequence"/>
</dbReference>
<accession>A0A9D9I3I8</accession>
<proteinExistence type="predicted"/>
<reference evidence="1" key="2">
    <citation type="journal article" date="2021" name="PeerJ">
        <title>Extensive microbial diversity within the chicken gut microbiome revealed by metagenomics and culture.</title>
        <authorList>
            <person name="Gilroy R."/>
            <person name="Ravi A."/>
            <person name="Getino M."/>
            <person name="Pursley I."/>
            <person name="Horton D.L."/>
            <person name="Alikhan N.F."/>
            <person name="Baker D."/>
            <person name="Gharbi K."/>
            <person name="Hall N."/>
            <person name="Watson M."/>
            <person name="Adriaenssens E.M."/>
            <person name="Foster-Nyarko E."/>
            <person name="Jarju S."/>
            <person name="Secka A."/>
            <person name="Antonio M."/>
            <person name="Oren A."/>
            <person name="Chaudhuri R.R."/>
            <person name="La Ragione R."/>
            <person name="Hildebrand F."/>
            <person name="Pallen M.J."/>
        </authorList>
    </citation>
    <scope>NUCLEOTIDE SEQUENCE</scope>
    <source>
        <strain evidence="1">10037</strain>
    </source>
</reference>
<comment type="caution">
    <text evidence="1">The sequence shown here is derived from an EMBL/GenBank/DDBJ whole genome shotgun (WGS) entry which is preliminary data.</text>
</comment>
<evidence type="ECO:0000313" key="1">
    <source>
        <dbReference type="EMBL" id="MBO8464980.1"/>
    </source>
</evidence>
<gene>
    <name evidence="1" type="ORF">IAB93_03170</name>
</gene>
<organism evidence="1 2">
    <name type="scientific">Candidatus Merdivivens pullistercoris</name>
    <dbReference type="NCBI Taxonomy" id="2840873"/>
    <lineage>
        <taxon>Bacteria</taxon>
        <taxon>Pseudomonadati</taxon>
        <taxon>Bacteroidota</taxon>
        <taxon>Bacteroidia</taxon>
        <taxon>Bacteroidales</taxon>
        <taxon>Muribaculaceae</taxon>
        <taxon>Muribaculaceae incertae sedis</taxon>
        <taxon>Candidatus Merdivivens</taxon>
    </lineage>
</organism>
<dbReference type="AlphaFoldDB" id="A0A9D9I3I8"/>
<evidence type="ECO:0000313" key="2">
    <source>
        <dbReference type="Proteomes" id="UP000823597"/>
    </source>
</evidence>
<dbReference type="EMBL" id="JADIME010000034">
    <property type="protein sequence ID" value="MBO8464980.1"/>
    <property type="molecule type" value="Genomic_DNA"/>
</dbReference>
<sequence length="135" mass="14723">MFFILFLICFLPACGNHARNGKSGENIAETTLQPELKDSSFHVSGTLVFAHESHSFTPEGDTISYWIIDKTGMLIKAYNDLTGGTKNGKPVYAGLEVVDAGKSDEGFAASYPSVYHVVKIDSLYLKRPVQSVTSD</sequence>
<name>A0A9D9I3I8_9BACT</name>
<protein>
    <submittedName>
        <fullName evidence="1">Uncharacterized protein</fullName>
    </submittedName>
</protein>